<dbReference type="AlphaFoldDB" id="A0A7K3NI95"/>
<sequence length="237" mass="24234">MIGSPLSVAASPGRALLTGTWARGLAVRLLTAAFLLMPAGASAAAGKIDTSSFTAYYAAQSKTLHAHLGKVVDAYADFSRRGAVGPMKDVLAARGTLVACWELFLNAGDMVYIYDRLDPACEKSVKDVGSLMRTGLSVVSGKIEKELQWLDVTVKNLNGQPVAAEIAAAATDFRETAAALRRFSVDFAKPVPPAGTPAARPGGASGAGRPGDLPGASGPRAPSSPSVPAVNMGGKAP</sequence>
<reference evidence="2 3" key="1">
    <citation type="submission" date="2020-02" db="EMBL/GenBank/DDBJ databases">
        <title>Comparative genomics of sulfur disproportionating microorganisms.</title>
        <authorList>
            <person name="Ward L.M."/>
            <person name="Bertran E."/>
            <person name="Johnston D.T."/>
        </authorList>
    </citation>
    <scope>NUCLEOTIDE SEQUENCE [LARGE SCALE GENOMIC DNA]</scope>
    <source>
        <strain evidence="2 3">DSM 3696</strain>
    </source>
</reference>
<protein>
    <submittedName>
        <fullName evidence="2">Uncharacterized protein</fullName>
    </submittedName>
</protein>
<evidence type="ECO:0000313" key="2">
    <source>
        <dbReference type="EMBL" id="NDY55916.1"/>
    </source>
</evidence>
<name>A0A7K3NI95_9BACT</name>
<dbReference type="Proteomes" id="UP000469724">
    <property type="component" value="Unassembled WGS sequence"/>
</dbReference>
<evidence type="ECO:0000256" key="1">
    <source>
        <dbReference type="SAM" id="MobiDB-lite"/>
    </source>
</evidence>
<accession>A0A7K3NI95</accession>
<feature type="region of interest" description="Disordered" evidence="1">
    <location>
        <begin position="190"/>
        <end position="237"/>
    </location>
</feature>
<dbReference type="RefSeq" id="WP_163300970.1">
    <property type="nucleotide sequence ID" value="NZ_JAAGRQ010000011.1"/>
</dbReference>
<dbReference type="EMBL" id="JAAGRQ010000011">
    <property type="protein sequence ID" value="NDY55916.1"/>
    <property type="molecule type" value="Genomic_DNA"/>
</dbReference>
<comment type="caution">
    <text evidence="2">The sequence shown here is derived from an EMBL/GenBank/DDBJ whole genome shotgun (WGS) entry which is preliminary data.</text>
</comment>
<organism evidence="2 3">
    <name type="scientific">Desulfolutivibrio sulfodismutans</name>
    <dbReference type="NCBI Taxonomy" id="63561"/>
    <lineage>
        <taxon>Bacteria</taxon>
        <taxon>Pseudomonadati</taxon>
        <taxon>Thermodesulfobacteriota</taxon>
        <taxon>Desulfovibrionia</taxon>
        <taxon>Desulfovibrionales</taxon>
        <taxon>Desulfovibrionaceae</taxon>
        <taxon>Desulfolutivibrio</taxon>
    </lineage>
</organism>
<proteinExistence type="predicted"/>
<feature type="compositionally biased region" description="Low complexity" evidence="1">
    <location>
        <begin position="210"/>
        <end position="230"/>
    </location>
</feature>
<gene>
    <name evidence="2" type="ORF">G3N56_04055</name>
</gene>
<evidence type="ECO:0000313" key="3">
    <source>
        <dbReference type="Proteomes" id="UP000469724"/>
    </source>
</evidence>
<keyword evidence="3" id="KW-1185">Reference proteome</keyword>